<name>A0AA46DZE9_9FUSO</name>
<dbReference type="PANTHER" id="PTHR34821:SF2">
    <property type="entry name" value="INNER MEMBRANE PROTEIN YDCZ"/>
    <property type="match status" value="1"/>
</dbReference>
<organism evidence="2 3">
    <name type="scientific">Hypnocyclicus thermotrophus</name>
    <dbReference type="NCBI Taxonomy" id="1627895"/>
    <lineage>
        <taxon>Bacteria</taxon>
        <taxon>Fusobacteriati</taxon>
        <taxon>Fusobacteriota</taxon>
        <taxon>Fusobacteriia</taxon>
        <taxon>Fusobacteriales</taxon>
        <taxon>Fusobacteriaceae</taxon>
        <taxon>Hypnocyclicus</taxon>
    </lineage>
</organism>
<keyword evidence="3" id="KW-1185">Reference proteome</keyword>
<evidence type="ECO:0000313" key="3">
    <source>
        <dbReference type="Proteomes" id="UP000294678"/>
    </source>
</evidence>
<accession>A0AA46DZE9</accession>
<evidence type="ECO:0000313" key="2">
    <source>
        <dbReference type="EMBL" id="TDT71777.1"/>
    </source>
</evidence>
<dbReference type="EMBL" id="SOBG01000002">
    <property type="protein sequence ID" value="TDT71777.1"/>
    <property type="molecule type" value="Genomic_DNA"/>
</dbReference>
<dbReference type="RefSeq" id="WP_134112373.1">
    <property type="nucleotide sequence ID" value="NZ_SOBG01000002.1"/>
</dbReference>
<feature type="transmembrane region" description="Helical" evidence="1">
    <location>
        <begin position="119"/>
        <end position="135"/>
    </location>
</feature>
<sequence>MNIIPLIIGSLVTIMLTLNSMLSQKYGNLLALLIIHIIGFIVAVIIKIIKKEKFIKLHRYFFLGGVVGVTLIGLNNLVLLKLGPSLTVAITLISQMIFSTIIDYFGFFGFEKKKINREKIQSIFIIFIGILFLVIERG</sequence>
<dbReference type="AlphaFoldDB" id="A0AA46DZE9"/>
<dbReference type="InterPro" id="IPR006750">
    <property type="entry name" value="YdcZ"/>
</dbReference>
<keyword evidence="1" id="KW-1133">Transmembrane helix</keyword>
<dbReference type="GO" id="GO:0005886">
    <property type="term" value="C:plasma membrane"/>
    <property type="evidence" value="ECO:0007669"/>
    <property type="project" value="TreeGrafter"/>
</dbReference>
<protein>
    <submittedName>
        <fullName evidence="2">Transporter family-2 protein</fullName>
    </submittedName>
</protein>
<dbReference type="Proteomes" id="UP000294678">
    <property type="component" value="Unassembled WGS sequence"/>
</dbReference>
<gene>
    <name evidence="2" type="ORF">EV215_0461</name>
</gene>
<evidence type="ECO:0000256" key="1">
    <source>
        <dbReference type="SAM" id="Phobius"/>
    </source>
</evidence>
<feature type="transmembrane region" description="Helical" evidence="1">
    <location>
        <begin position="86"/>
        <end position="107"/>
    </location>
</feature>
<feature type="transmembrane region" description="Helical" evidence="1">
    <location>
        <begin position="29"/>
        <end position="49"/>
    </location>
</feature>
<comment type="caution">
    <text evidence="2">The sequence shown here is derived from an EMBL/GenBank/DDBJ whole genome shotgun (WGS) entry which is preliminary data.</text>
</comment>
<reference evidence="2 3" key="1">
    <citation type="submission" date="2019-03" db="EMBL/GenBank/DDBJ databases">
        <title>Genomic Encyclopedia of Type Strains, Phase IV (KMG-IV): sequencing the most valuable type-strain genomes for metagenomic binning, comparative biology and taxonomic classification.</title>
        <authorList>
            <person name="Goeker M."/>
        </authorList>
    </citation>
    <scope>NUCLEOTIDE SEQUENCE [LARGE SCALE GENOMIC DNA]</scope>
    <source>
        <strain evidence="2 3">DSM 100055</strain>
    </source>
</reference>
<keyword evidence="1" id="KW-0472">Membrane</keyword>
<proteinExistence type="predicted"/>
<feature type="transmembrane region" description="Helical" evidence="1">
    <location>
        <begin position="61"/>
        <end position="80"/>
    </location>
</feature>
<dbReference type="Pfam" id="PF04657">
    <property type="entry name" value="DMT_YdcZ"/>
    <property type="match status" value="1"/>
</dbReference>
<dbReference type="PANTHER" id="PTHR34821">
    <property type="entry name" value="INNER MEMBRANE PROTEIN YDCZ"/>
    <property type="match status" value="1"/>
</dbReference>
<keyword evidence="1" id="KW-0812">Transmembrane</keyword>